<feature type="chain" id="PRO_5043580153" evidence="3">
    <location>
        <begin position="28"/>
        <end position="471"/>
    </location>
</feature>
<dbReference type="PANTHER" id="PTHR42693:SF53">
    <property type="entry name" value="ENDO-4-O-SULFATASE"/>
    <property type="match status" value="1"/>
</dbReference>
<name>A0AAT9FIT5_9BACT</name>
<organism evidence="5">
    <name type="scientific">Oceaniferula spumae</name>
    <dbReference type="NCBI Taxonomy" id="2979115"/>
    <lineage>
        <taxon>Bacteria</taxon>
        <taxon>Pseudomonadati</taxon>
        <taxon>Verrucomicrobiota</taxon>
        <taxon>Verrucomicrobiia</taxon>
        <taxon>Verrucomicrobiales</taxon>
        <taxon>Verrucomicrobiaceae</taxon>
        <taxon>Oceaniferula</taxon>
    </lineage>
</organism>
<evidence type="ECO:0000256" key="2">
    <source>
        <dbReference type="ARBA" id="ARBA00022801"/>
    </source>
</evidence>
<dbReference type="Gene3D" id="3.40.720.10">
    <property type="entry name" value="Alkaline Phosphatase, subunit A"/>
    <property type="match status" value="1"/>
</dbReference>
<evidence type="ECO:0000256" key="3">
    <source>
        <dbReference type="SAM" id="SignalP"/>
    </source>
</evidence>
<sequence length="471" mass="52382">MTIHKRALSTAIILAALSPVLVQPVAAADKPNFVIIFCDDMGYQDLECFGAPKIKTPRIDRMAAEGMKFTSFYGQTVCGPARAALMTGSYPLRVEKVPNPVQKIDIHPIVHTDEVMIPEILKEVGYATAAFGKWDLAGHSQTQFKPDFMPNRQGFDYFFGTPSSNDREVNLLRNEKMVKKKAAMGSLTKAYTDEAIQFIEKNHKQPFFVYLAHSMPHTKLGVSKPFKGKSAQGLYGDVIQELDFHTGRLLDKLKELEIDDNTYVVFTSDNGPWWVKKDHGGSALPLRGAKTSTWEGGLRVPTIIRAPGKIKAGTVSDQPASHMDFLPTFANLAGGTVPTDRVLDGRDLSKLLEGGSDPELKARTIFYYQHTHLQAVRQGKWKLIVPRPAKPIVVPPSWAKMVPKSDLVEITKPMLIDLDADISEQKDVANAHPEVVESLMKQIEWARRDIGDREQIGKNARLPKKSEGENN</sequence>
<feature type="domain" description="Sulfatase N-terminal" evidence="4">
    <location>
        <begin position="31"/>
        <end position="334"/>
    </location>
</feature>
<gene>
    <name evidence="5" type="ORF">NT6N_09020</name>
</gene>
<dbReference type="CDD" id="cd16026">
    <property type="entry name" value="GALNS_like"/>
    <property type="match status" value="1"/>
</dbReference>
<dbReference type="KEGG" id="osu:NT6N_09020"/>
<keyword evidence="3" id="KW-0732">Signal</keyword>
<evidence type="ECO:0000313" key="5">
    <source>
        <dbReference type="EMBL" id="BDS05862.1"/>
    </source>
</evidence>
<comment type="similarity">
    <text evidence="1">Belongs to the sulfatase family.</text>
</comment>
<dbReference type="InterPro" id="IPR000917">
    <property type="entry name" value="Sulfatase_N"/>
</dbReference>
<dbReference type="PANTHER" id="PTHR42693">
    <property type="entry name" value="ARYLSULFATASE FAMILY MEMBER"/>
    <property type="match status" value="1"/>
</dbReference>
<proteinExistence type="inferred from homology"/>
<dbReference type="InterPro" id="IPR017850">
    <property type="entry name" value="Alkaline_phosphatase_core_sf"/>
</dbReference>
<dbReference type="GO" id="GO:0004065">
    <property type="term" value="F:arylsulfatase activity"/>
    <property type="evidence" value="ECO:0007669"/>
    <property type="project" value="TreeGrafter"/>
</dbReference>
<evidence type="ECO:0000259" key="4">
    <source>
        <dbReference type="Pfam" id="PF00884"/>
    </source>
</evidence>
<reference evidence="5" key="1">
    <citation type="submission" date="2024-07" db="EMBL/GenBank/DDBJ databases">
        <title>Complete genome sequence of Verrucomicrobiaceae bacterium NT6N.</title>
        <authorList>
            <person name="Huang C."/>
            <person name="Takami H."/>
            <person name="Hamasaki K."/>
        </authorList>
    </citation>
    <scope>NUCLEOTIDE SEQUENCE</scope>
    <source>
        <strain evidence="5">NT6N</strain>
    </source>
</reference>
<accession>A0AAT9FIT5</accession>
<dbReference type="Pfam" id="PF00884">
    <property type="entry name" value="Sulfatase"/>
    <property type="match status" value="1"/>
</dbReference>
<protein>
    <submittedName>
        <fullName evidence="5">N-acetylgalactosamine-6-sulfatase</fullName>
    </submittedName>
</protein>
<dbReference type="AlphaFoldDB" id="A0AAT9FIT5"/>
<dbReference type="Gene3D" id="3.30.1120.10">
    <property type="match status" value="1"/>
</dbReference>
<dbReference type="Pfam" id="PF14707">
    <property type="entry name" value="Sulfatase_C"/>
    <property type="match status" value="1"/>
</dbReference>
<dbReference type="InterPro" id="IPR050738">
    <property type="entry name" value="Sulfatase"/>
</dbReference>
<feature type="signal peptide" evidence="3">
    <location>
        <begin position="1"/>
        <end position="27"/>
    </location>
</feature>
<dbReference type="EMBL" id="AP026866">
    <property type="protein sequence ID" value="BDS05862.1"/>
    <property type="molecule type" value="Genomic_DNA"/>
</dbReference>
<keyword evidence="2" id="KW-0378">Hydrolase</keyword>
<evidence type="ECO:0000256" key="1">
    <source>
        <dbReference type="ARBA" id="ARBA00008779"/>
    </source>
</evidence>
<dbReference type="SUPFAM" id="SSF53649">
    <property type="entry name" value="Alkaline phosphatase-like"/>
    <property type="match status" value="1"/>
</dbReference>